<dbReference type="UniPathway" id="UPA00035">
    <property type="reaction ID" value="UER00040"/>
</dbReference>
<comment type="cofactor">
    <cofactor evidence="12">
        <name>Mg(2+)</name>
        <dbReference type="ChEBI" id="CHEBI:18420"/>
    </cofactor>
</comment>
<accession>A0A7C5P7B4</accession>
<dbReference type="GO" id="GO:0004049">
    <property type="term" value="F:anthranilate synthase activity"/>
    <property type="evidence" value="ECO:0007669"/>
    <property type="project" value="UniProtKB-EC"/>
</dbReference>
<reference evidence="15" key="1">
    <citation type="journal article" date="2020" name="mSystems">
        <title>Genome- and Community-Level Interaction Insights into Carbon Utilization and Element Cycling Functions of Hydrothermarchaeota in Hydrothermal Sediment.</title>
        <authorList>
            <person name="Zhou Z."/>
            <person name="Liu Y."/>
            <person name="Xu W."/>
            <person name="Pan J."/>
            <person name="Luo Z.H."/>
            <person name="Li M."/>
        </authorList>
    </citation>
    <scope>NUCLEOTIDE SEQUENCE [LARGE SCALE GENOMIC DNA]</scope>
    <source>
        <strain evidence="15">SpSt-1019</strain>
    </source>
</reference>
<dbReference type="InterPro" id="IPR019999">
    <property type="entry name" value="Anth_synth_I-like"/>
</dbReference>
<evidence type="ECO:0000256" key="10">
    <source>
        <dbReference type="ARBA" id="ARBA00025634"/>
    </source>
</evidence>
<keyword evidence="12" id="KW-0479">Metal-binding</keyword>
<organism evidence="15">
    <name type="scientific">Thermodesulfobium narugense</name>
    <dbReference type="NCBI Taxonomy" id="184064"/>
    <lineage>
        <taxon>Bacteria</taxon>
        <taxon>Pseudomonadati</taxon>
        <taxon>Thermodesulfobiota</taxon>
        <taxon>Thermodesulfobiia</taxon>
        <taxon>Thermodesulfobiales</taxon>
        <taxon>Thermodesulfobiaceae</taxon>
        <taxon>Thermodesulfobium</taxon>
    </lineage>
</organism>
<dbReference type="AlphaFoldDB" id="A0A7C5P7B4"/>
<dbReference type="PRINTS" id="PR00095">
    <property type="entry name" value="ANTSNTHASEI"/>
</dbReference>
<dbReference type="NCBIfam" id="TIGR00564">
    <property type="entry name" value="trpE_most"/>
    <property type="match status" value="1"/>
</dbReference>
<dbReference type="Pfam" id="PF04715">
    <property type="entry name" value="Anth_synt_I_N"/>
    <property type="match status" value="1"/>
</dbReference>
<comment type="function">
    <text evidence="10 12">Part of a heterotetrameric complex that catalyzes the two-step biosynthesis of anthranilate, an intermediate in the biosynthesis of L-tryptophan. In the first step, the glutamine-binding beta subunit (TrpG) of anthranilate synthase (AS) provides the glutamine amidotransferase activity which generates ammonia as a substrate that, along with chorismate, is used in the second step, catalyzed by the large alpha subunit of AS (TrpE) to produce anthranilate. In the absence of TrpG, TrpE can synthesize anthranilate directly from chorismate and high concentrations of ammonia.</text>
</comment>
<comment type="pathway">
    <text evidence="1 12">Amino-acid biosynthesis; L-tryptophan biosynthesis; L-tryptophan from chorismate: step 1/5.</text>
</comment>
<feature type="domain" description="Chorismate-utilising enzyme C-terminal" evidence="13">
    <location>
        <begin position="214"/>
        <end position="467"/>
    </location>
</feature>
<proteinExistence type="inferred from homology"/>
<dbReference type="InterPro" id="IPR015890">
    <property type="entry name" value="Chorismate_C"/>
</dbReference>
<keyword evidence="12" id="KW-0460">Magnesium</keyword>
<feature type="domain" description="Anthranilate synthase component I N-terminal" evidence="14">
    <location>
        <begin position="12"/>
        <end position="154"/>
    </location>
</feature>
<evidence type="ECO:0000256" key="11">
    <source>
        <dbReference type="ARBA" id="ARBA00047683"/>
    </source>
</evidence>
<sequence>MSKLFVRTYSADSQTPISLYEKMKNLPFSFLLESKTFNKLARYSFLGAFPRFLISTNTETTRIVADIDLEKIGIKNVNTNDSLIEVLKDVFEKLPKVDTICPFTSGLIGYIGYECVRFYESSLKFYKPAIFPDAMLFFPGLIIAFDHFTDTIYLISHALYESDEKRAEFFLNEGEKLIISANITNSKNKNFIASQNHTDKEFENNKIIKSHTRRSDFEEAVKRIKEYIRNGDTFQTVLSQRFSTEFLGDPFEFYRNLRRLNPSPYLFHIKLNDIVISGSSPETFLTLRDNKLFSRPIAGTRKRGDNPLEDKSLAKELLEDPKECAEHVMLVDLARNDLGRVCAPSTIKVEEFMKVENYSHVMHIVSEVTGILEKNTHPLEAFFASFPAGTVSGAPKIRSMEIIDSLEPERRGPYAGAVGYFDISGNFDTCIAIRTAFFKDKTIYLQAGAGIVADSNPSTEYFETIHKAKALLSILNRGETQ</sequence>
<comment type="caution">
    <text evidence="15">The sequence shown here is derived from an EMBL/GenBank/DDBJ whole genome shotgun (WGS) entry which is preliminary data.</text>
</comment>
<comment type="similarity">
    <text evidence="2 12">Belongs to the anthranilate synthase component I family.</text>
</comment>
<evidence type="ECO:0000256" key="7">
    <source>
        <dbReference type="ARBA" id="ARBA00022822"/>
    </source>
</evidence>
<comment type="catalytic activity">
    <reaction evidence="11 12">
        <text>chorismate + L-glutamine = anthranilate + pyruvate + L-glutamate + H(+)</text>
        <dbReference type="Rhea" id="RHEA:21732"/>
        <dbReference type="ChEBI" id="CHEBI:15361"/>
        <dbReference type="ChEBI" id="CHEBI:15378"/>
        <dbReference type="ChEBI" id="CHEBI:16567"/>
        <dbReference type="ChEBI" id="CHEBI:29748"/>
        <dbReference type="ChEBI" id="CHEBI:29985"/>
        <dbReference type="ChEBI" id="CHEBI:58359"/>
        <dbReference type="EC" id="4.1.3.27"/>
    </reaction>
</comment>
<dbReference type="InterPro" id="IPR006805">
    <property type="entry name" value="Anth_synth_I_N"/>
</dbReference>
<evidence type="ECO:0000256" key="4">
    <source>
        <dbReference type="ARBA" id="ARBA00012266"/>
    </source>
</evidence>
<comment type="subunit">
    <text evidence="3 12">Heterotetramer consisting of two non-identical subunits: a beta subunit (TrpG) and a large alpha subunit (TrpE).</text>
</comment>
<dbReference type="EC" id="4.1.3.27" evidence="4 12"/>
<evidence type="ECO:0000256" key="1">
    <source>
        <dbReference type="ARBA" id="ARBA00004873"/>
    </source>
</evidence>
<evidence type="ECO:0000256" key="3">
    <source>
        <dbReference type="ARBA" id="ARBA00011575"/>
    </source>
</evidence>
<keyword evidence="8 12" id="KW-0057">Aromatic amino acid biosynthesis</keyword>
<dbReference type="PANTHER" id="PTHR11236:SF9">
    <property type="entry name" value="ANTHRANILATE SYNTHASE COMPONENT 1"/>
    <property type="match status" value="1"/>
</dbReference>
<keyword evidence="9 12" id="KW-0456">Lyase</keyword>
<dbReference type="EMBL" id="DRUY01000047">
    <property type="protein sequence ID" value="HHI65165.1"/>
    <property type="molecule type" value="Genomic_DNA"/>
</dbReference>
<protein>
    <recommendedName>
        <fullName evidence="5 12">Anthranilate synthase component 1</fullName>
        <ecNumber evidence="4 12">4.1.3.27</ecNumber>
    </recommendedName>
</protein>
<evidence type="ECO:0000256" key="2">
    <source>
        <dbReference type="ARBA" id="ARBA00009562"/>
    </source>
</evidence>
<dbReference type="Gene3D" id="3.60.120.10">
    <property type="entry name" value="Anthranilate synthase"/>
    <property type="match status" value="1"/>
</dbReference>
<evidence type="ECO:0000256" key="9">
    <source>
        <dbReference type="ARBA" id="ARBA00023239"/>
    </source>
</evidence>
<dbReference type="PANTHER" id="PTHR11236">
    <property type="entry name" value="AMINOBENZOATE/ANTHRANILATE SYNTHASE"/>
    <property type="match status" value="1"/>
</dbReference>
<dbReference type="GO" id="GO:0046872">
    <property type="term" value="F:metal ion binding"/>
    <property type="evidence" value="ECO:0007669"/>
    <property type="project" value="UniProtKB-KW"/>
</dbReference>
<dbReference type="Pfam" id="PF00425">
    <property type="entry name" value="Chorismate_bind"/>
    <property type="match status" value="1"/>
</dbReference>
<evidence type="ECO:0000259" key="14">
    <source>
        <dbReference type="Pfam" id="PF04715"/>
    </source>
</evidence>
<keyword evidence="6 12" id="KW-0028">Amino-acid biosynthesis</keyword>
<keyword evidence="7 12" id="KW-0822">Tryptophan biosynthesis</keyword>
<dbReference type="GO" id="GO:0000162">
    <property type="term" value="P:L-tryptophan biosynthetic process"/>
    <property type="evidence" value="ECO:0007669"/>
    <property type="project" value="UniProtKB-UniPathway"/>
</dbReference>
<evidence type="ECO:0000259" key="13">
    <source>
        <dbReference type="Pfam" id="PF00425"/>
    </source>
</evidence>
<gene>
    <name evidence="12 15" type="primary">trpE</name>
    <name evidence="15" type="ORF">ENL70_01280</name>
</gene>
<evidence type="ECO:0000256" key="6">
    <source>
        <dbReference type="ARBA" id="ARBA00022605"/>
    </source>
</evidence>
<name>A0A7C5P7B4_9BACT</name>
<dbReference type="InterPro" id="IPR005801">
    <property type="entry name" value="ADC_synthase"/>
</dbReference>
<evidence type="ECO:0000256" key="12">
    <source>
        <dbReference type="RuleBase" id="RU364045"/>
    </source>
</evidence>
<dbReference type="SUPFAM" id="SSF56322">
    <property type="entry name" value="ADC synthase"/>
    <property type="match status" value="1"/>
</dbReference>
<evidence type="ECO:0000313" key="15">
    <source>
        <dbReference type="EMBL" id="HHI65165.1"/>
    </source>
</evidence>
<dbReference type="InterPro" id="IPR005256">
    <property type="entry name" value="Anth_synth_I_PabB"/>
</dbReference>
<evidence type="ECO:0000256" key="8">
    <source>
        <dbReference type="ARBA" id="ARBA00023141"/>
    </source>
</evidence>
<evidence type="ECO:0000256" key="5">
    <source>
        <dbReference type="ARBA" id="ARBA00020653"/>
    </source>
</evidence>